<evidence type="ECO:0000256" key="6">
    <source>
        <dbReference type="ARBA" id="ARBA00022777"/>
    </source>
</evidence>
<dbReference type="PRINTS" id="PR00344">
    <property type="entry name" value="BCTRLSENSOR"/>
</dbReference>
<dbReference type="PANTHER" id="PTHR43065">
    <property type="entry name" value="SENSOR HISTIDINE KINASE"/>
    <property type="match status" value="1"/>
</dbReference>
<accession>A0A839SXV0</accession>
<dbReference type="InterPro" id="IPR003661">
    <property type="entry name" value="HisK_dim/P_dom"/>
</dbReference>
<dbReference type="Proteomes" id="UP000581135">
    <property type="component" value="Unassembled WGS sequence"/>
</dbReference>
<dbReference type="InterPro" id="IPR003594">
    <property type="entry name" value="HATPase_dom"/>
</dbReference>
<dbReference type="Pfam" id="PF00512">
    <property type="entry name" value="HisKA"/>
    <property type="match status" value="1"/>
</dbReference>
<evidence type="ECO:0000259" key="10">
    <source>
        <dbReference type="PROSITE" id="PS50109"/>
    </source>
</evidence>
<keyword evidence="4" id="KW-0808">Transferase</keyword>
<dbReference type="InterPro" id="IPR036097">
    <property type="entry name" value="HisK_dim/P_sf"/>
</dbReference>
<keyword evidence="9" id="KW-1133">Transmembrane helix</keyword>
<keyword evidence="5" id="KW-0547">Nucleotide-binding</keyword>
<dbReference type="CDD" id="cd00082">
    <property type="entry name" value="HisKA"/>
    <property type="match status" value="1"/>
</dbReference>
<evidence type="ECO:0000256" key="1">
    <source>
        <dbReference type="ARBA" id="ARBA00000085"/>
    </source>
</evidence>
<protein>
    <recommendedName>
        <fullName evidence="2">histidine kinase</fullName>
        <ecNumber evidence="2">2.7.13.3</ecNumber>
    </recommendedName>
</protein>
<proteinExistence type="predicted"/>
<keyword evidence="9" id="KW-0472">Membrane</keyword>
<dbReference type="GO" id="GO:0005524">
    <property type="term" value="F:ATP binding"/>
    <property type="evidence" value="ECO:0007669"/>
    <property type="project" value="UniProtKB-KW"/>
</dbReference>
<dbReference type="GO" id="GO:0000155">
    <property type="term" value="F:phosphorelay sensor kinase activity"/>
    <property type="evidence" value="ECO:0007669"/>
    <property type="project" value="InterPro"/>
</dbReference>
<dbReference type="EC" id="2.7.13.3" evidence="2"/>
<dbReference type="InterPro" id="IPR004358">
    <property type="entry name" value="Sig_transdc_His_kin-like_C"/>
</dbReference>
<keyword evidence="12" id="KW-1185">Reference proteome</keyword>
<evidence type="ECO:0000313" key="11">
    <source>
        <dbReference type="EMBL" id="MBB3066500.1"/>
    </source>
</evidence>
<dbReference type="PROSITE" id="PS50109">
    <property type="entry name" value="HIS_KIN"/>
    <property type="match status" value="1"/>
</dbReference>
<dbReference type="Gene3D" id="1.10.287.130">
    <property type="match status" value="1"/>
</dbReference>
<evidence type="ECO:0000256" key="8">
    <source>
        <dbReference type="ARBA" id="ARBA00023012"/>
    </source>
</evidence>
<evidence type="ECO:0000313" key="12">
    <source>
        <dbReference type="Proteomes" id="UP000581135"/>
    </source>
</evidence>
<evidence type="ECO:0000256" key="5">
    <source>
        <dbReference type="ARBA" id="ARBA00022741"/>
    </source>
</evidence>
<sequence length="459" mass="49797">MTKQALLSALPLPKVTYTLVAIIIVVCISLGAWISVGITSAQRSLNQAPHERIDYHLFQLEIELYRLVGAIDSTIRQIEKGRLVEGGAGSMLYQRYAIFWSRIDIFNEGQPAAMIGQIESGNDLVSGLEALLLSNERVAISKNPKIAELQPLRAQLEPWGLKVRNVALGGLFLESQVMTSLYSGLKRKFQYILGLGFVLFGAIATLIVFVISSSRAREQARKKIESQQNAIISMSSGTAHEFNNLLMAIRSTVEMARLETLDGNREQALQDLEAIHEESRRGVDLTQRLLRFIGHAPTDVRSLPAKELFEACTAAAETIIKRNSFDAKPTGSDLRLRVDVSGLTTAVSYLISNAEDATNNGNITLAGSSISLRRTAAKSLGLTEANYFVLSVSDNGTGMTPEVLAHCRESFYTTKAAGRGAGLGLGIVSRIAEANNGAITIESKSGRGTRASIYLPVSN</sequence>
<dbReference type="InterPro" id="IPR005467">
    <property type="entry name" value="His_kinase_dom"/>
</dbReference>
<dbReference type="Pfam" id="PF02518">
    <property type="entry name" value="HATPase_c"/>
    <property type="match status" value="1"/>
</dbReference>
<keyword evidence="9" id="KW-0812">Transmembrane</keyword>
<reference evidence="11 12" key="1">
    <citation type="submission" date="2020-08" db="EMBL/GenBank/DDBJ databases">
        <title>Genomic Encyclopedia of Type Strains, Phase III (KMG-III): the genomes of soil and plant-associated and newly described type strains.</title>
        <authorList>
            <person name="Whitman W."/>
        </authorList>
    </citation>
    <scope>NUCLEOTIDE SEQUENCE [LARGE SCALE GENOMIC DNA]</scope>
    <source>
        <strain evidence="11 12">CECT 8803</strain>
    </source>
</reference>
<keyword evidence="7" id="KW-0067">ATP-binding</keyword>
<feature type="domain" description="Histidine kinase" evidence="10">
    <location>
        <begin position="237"/>
        <end position="459"/>
    </location>
</feature>
<evidence type="ECO:0000256" key="7">
    <source>
        <dbReference type="ARBA" id="ARBA00022840"/>
    </source>
</evidence>
<comment type="catalytic activity">
    <reaction evidence="1">
        <text>ATP + protein L-histidine = ADP + protein N-phospho-L-histidine.</text>
        <dbReference type="EC" id="2.7.13.3"/>
    </reaction>
</comment>
<evidence type="ECO:0000256" key="2">
    <source>
        <dbReference type="ARBA" id="ARBA00012438"/>
    </source>
</evidence>
<dbReference type="EMBL" id="JACHXA010000009">
    <property type="protein sequence ID" value="MBB3066500.1"/>
    <property type="molecule type" value="Genomic_DNA"/>
</dbReference>
<dbReference type="SUPFAM" id="SSF47384">
    <property type="entry name" value="Homodimeric domain of signal transducing histidine kinase"/>
    <property type="match status" value="1"/>
</dbReference>
<gene>
    <name evidence="11" type="ORF">FHR98_002808</name>
</gene>
<comment type="caution">
    <text evidence="11">The sequence shown here is derived from an EMBL/GenBank/DDBJ whole genome shotgun (WGS) entry which is preliminary data.</text>
</comment>
<dbReference type="InterPro" id="IPR036890">
    <property type="entry name" value="HATPase_C_sf"/>
</dbReference>
<evidence type="ECO:0000256" key="3">
    <source>
        <dbReference type="ARBA" id="ARBA00022553"/>
    </source>
</evidence>
<dbReference type="AlphaFoldDB" id="A0A839SXV0"/>
<evidence type="ECO:0000256" key="4">
    <source>
        <dbReference type="ARBA" id="ARBA00022679"/>
    </source>
</evidence>
<feature type="transmembrane region" description="Helical" evidence="9">
    <location>
        <begin position="191"/>
        <end position="212"/>
    </location>
</feature>
<dbReference type="PANTHER" id="PTHR43065:SF46">
    <property type="entry name" value="C4-DICARBOXYLATE TRANSPORT SENSOR PROTEIN DCTB"/>
    <property type="match status" value="1"/>
</dbReference>
<feature type="transmembrane region" description="Helical" evidence="9">
    <location>
        <begin position="15"/>
        <end position="36"/>
    </location>
</feature>
<dbReference type="SMART" id="SM00387">
    <property type="entry name" value="HATPase_c"/>
    <property type="match status" value="1"/>
</dbReference>
<keyword evidence="3" id="KW-0597">Phosphoprotein</keyword>
<dbReference type="SUPFAM" id="SSF55874">
    <property type="entry name" value="ATPase domain of HSP90 chaperone/DNA topoisomerase II/histidine kinase"/>
    <property type="match status" value="1"/>
</dbReference>
<evidence type="ECO:0000256" key="9">
    <source>
        <dbReference type="SAM" id="Phobius"/>
    </source>
</evidence>
<keyword evidence="8" id="KW-0902">Two-component regulatory system</keyword>
<organism evidence="11 12">
    <name type="scientific">Limibacillus halophilus</name>
    <dbReference type="NCBI Taxonomy" id="1579333"/>
    <lineage>
        <taxon>Bacteria</taxon>
        <taxon>Pseudomonadati</taxon>
        <taxon>Pseudomonadota</taxon>
        <taxon>Alphaproteobacteria</taxon>
        <taxon>Rhodospirillales</taxon>
        <taxon>Rhodovibrionaceae</taxon>
        <taxon>Limibacillus</taxon>
    </lineage>
</organism>
<dbReference type="RefSeq" id="WP_183417337.1">
    <property type="nucleotide sequence ID" value="NZ_JACHXA010000009.1"/>
</dbReference>
<name>A0A839SXV0_9PROT</name>
<keyword evidence="6 11" id="KW-0418">Kinase</keyword>
<dbReference type="Gene3D" id="3.30.565.10">
    <property type="entry name" value="Histidine kinase-like ATPase, C-terminal domain"/>
    <property type="match status" value="1"/>
</dbReference>